<dbReference type="GO" id="GO:0055085">
    <property type="term" value="P:transmembrane transport"/>
    <property type="evidence" value="ECO:0007669"/>
    <property type="project" value="InterPro"/>
</dbReference>
<keyword evidence="4 7" id="KW-0812">Transmembrane</keyword>
<evidence type="ECO:0000256" key="3">
    <source>
        <dbReference type="ARBA" id="ARBA00022475"/>
    </source>
</evidence>
<evidence type="ECO:0000256" key="6">
    <source>
        <dbReference type="ARBA" id="ARBA00023136"/>
    </source>
</evidence>
<keyword evidence="10" id="KW-1185">Reference proteome</keyword>
<evidence type="ECO:0000256" key="4">
    <source>
        <dbReference type="ARBA" id="ARBA00022692"/>
    </source>
</evidence>
<dbReference type="Proteomes" id="UP001218638">
    <property type="component" value="Chromosome"/>
</dbReference>
<feature type="transmembrane region" description="Helical" evidence="7">
    <location>
        <begin position="264"/>
        <end position="284"/>
    </location>
</feature>
<reference evidence="9" key="1">
    <citation type="submission" date="2023-03" db="EMBL/GenBank/DDBJ databases">
        <title>Lomoglobus Profundus gen. nov., sp. nov., a novel member of the phylum Verrucomicrobia, isolated from deep-marine sediment of South China Sea.</title>
        <authorList>
            <person name="Ahmad T."/>
            <person name="Ishaq S.E."/>
            <person name="Wang F."/>
        </authorList>
    </citation>
    <scope>NUCLEOTIDE SEQUENCE</scope>
    <source>
        <strain evidence="9">LMO-M01</strain>
    </source>
</reference>
<keyword evidence="2 7" id="KW-0813">Transport</keyword>
<dbReference type="PANTHER" id="PTHR43227">
    <property type="entry name" value="BLL4140 PROTEIN"/>
    <property type="match status" value="1"/>
</dbReference>
<feature type="transmembrane region" description="Helical" evidence="7">
    <location>
        <begin position="211"/>
        <end position="230"/>
    </location>
</feature>
<gene>
    <name evidence="9" type="ORF">PXH66_17925</name>
</gene>
<evidence type="ECO:0000256" key="2">
    <source>
        <dbReference type="ARBA" id="ARBA00022448"/>
    </source>
</evidence>
<evidence type="ECO:0000256" key="1">
    <source>
        <dbReference type="ARBA" id="ARBA00004651"/>
    </source>
</evidence>
<evidence type="ECO:0000256" key="5">
    <source>
        <dbReference type="ARBA" id="ARBA00022989"/>
    </source>
</evidence>
<accession>A0AAF0CPD8</accession>
<dbReference type="PROSITE" id="PS50928">
    <property type="entry name" value="ABC_TM1"/>
    <property type="match status" value="1"/>
</dbReference>
<dbReference type="GO" id="GO:0005886">
    <property type="term" value="C:plasma membrane"/>
    <property type="evidence" value="ECO:0007669"/>
    <property type="project" value="UniProtKB-SubCell"/>
</dbReference>
<feature type="transmembrane region" description="Helical" evidence="7">
    <location>
        <begin position="73"/>
        <end position="95"/>
    </location>
</feature>
<name>A0AAF0CPD8_9BACT</name>
<keyword evidence="6 7" id="KW-0472">Membrane</keyword>
<keyword evidence="3" id="KW-1003">Cell membrane</keyword>
<dbReference type="RefSeq" id="WP_330931117.1">
    <property type="nucleotide sequence ID" value="NZ_CP119075.1"/>
</dbReference>
<keyword evidence="5 7" id="KW-1133">Transmembrane helix</keyword>
<protein>
    <submittedName>
        <fullName evidence="9">Sugar ABC transporter permease</fullName>
    </submittedName>
</protein>
<dbReference type="CDD" id="cd06261">
    <property type="entry name" value="TM_PBP2"/>
    <property type="match status" value="1"/>
</dbReference>
<dbReference type="Pfam" id="PF00528">
    <property type="entry name" value="BPD_transp_1"/>
    <property type="match status" value="1"/>
</dbReference>
<evidence type="ECO:0000313" key="9">
    <source>
        <dbReference type="EMBL" id="WED64219.1"/>
    </source>
</evidence>
<evidence type="ECO:0000259" key="8">
    <source>
        <dbReference type="PROSITE" id="PS50928"/>
    </source>
</evidence>
<dbReference type="InterPro" id="IPR000515">
    <property type="entry name" value="MetI-like"/>
</dbReference>
<evidence type="ECO:0000256" key="7">
    <source>
        <dbReference type="RuleBase" id="RU363032"/>
    </source>
</evidence>
<dbReference type="PANTHER" id="PTHR43227:SF11">
    <property type="entry name" value="BLL4140 PROTEIN"/>
    <property type="match status" value="1"/>
</dbReference>
<feature type="transmembrane region" description="Helical" evidence="7">
    <location>
        <begin position="107"/>
        <end position="128"/>
    </location>
</feature>
<organism evidence="9 10">
    <name type="scientific">Synoicihabitans lomoniglobus</name>
    <dbReference type="NCBI Taxonomy" id="2909285"/>
    <lineage>
        <taxon>Bacteria</taxon>
        <taxon>Pseudomonadati</taxon>
        <taxon>Verrucomicrobiota</taxon>
        <taxon>Opitutia</taxon>
        <taxon>Opitutales</taxon>
        <taxon>Opitutaceae</taxon>
        <taxon>Synoicihabitans</taxon>
    </lineage>
</organism>
<dbReference type="AlphaFoldDB" id="A0AAF0CPD8"/>
<dbReference type="InterPro" id="IPR035906">
    <property type="entry name" value="MetI-like_sf"/>
</dbReference>
<dbReference type="KEGG" id="slom:PXH66_17925"/>
<sequence length="295" mass="32851">MKPTRLHAAWAPWVFTAPFLLLFLLFTAWPLLQSLVLAFQQTFGPRSTRFVGFDNFAFLLRDPLFWQAVRNTVIYTAGAIFVQLPVALGLALLLNRPQLRGRALFRLIFFSPSLVGLVFVGLMFHLMFQKHTGLINAGLHTLFSSWDPEFAWLDAYIMPSLIIASVWLYAGFNMIYFLAALQNVNRELMEAAEIDGAGPWARFRHVVLPEIRPVAGFVVLLSVIGSFQLFELPWVLLNNSGGPGNNGLTIVMYLFQTGFLTGDLGYASAIGWVLGLILVGAAWAQARAARKEISG</sequence>
<comment type="similarity">
    <text evidence="7">Belongs to the binding-protein-dependent transport system permease family.</text>
</comment>
<feature type="domain" description="ABC transmembrane type-1" evidence="8">
    <location>
        <begin position="69"/>
        <end position="285"/>
    </location>
</feature>
<feature type="transmembrane region" description="Helical" evidence="7">
    <location>
        <begin position="156"/>
        <end position="179"/>
    </location>
</feature>
<dbReference type="Gene3D" id="1.10.3720.10">
    <property type="entry name" value="MetI-like"/>
    <property type="match status" value="1"/>
</dbReference>
<dbReference type="EMBL" id="CP119075">
    <property type="protein sequence ID" value="WED64219.1"/>
    <property type="molecule type" value="Genomic_DNA"/>
</dbReference>
<dbReference type="SUPFAM" id="SSF161098">
    <property type="entry name" value="MetI-like"/>
    <property type="match status" value="1"/>
</dbReference>
<evidence type="ECO:0000313" key="10">
    <source>
        <dbReference type="Proteomes" id="UP001218638"/>
    </source>
</evidence>
<proteinExistence type="inferred from homology"/>
<dbReference type="InterPro" id="IPR050809">
    <property type="entry name" value="UgpAE/MalFG_permease"/>
</dbReference>
<comment type="subcellular location">
    <subcellularLocation>
        <location evidence="1 7">Cell membrane</location>
        <topology evidence="1 7">Multi-pass membrane protein</topology>
    </subcellularLocation>
</comment>